<organism evidence="2 3">
    <name type="scientific">Pseudomonas syringae</name>
    <dbReference type="NCBI Taxonomy" id="317"/>
    <lineage>
        <taxon>Bacteria</taxon>
        <taxon>Pseudomonadati</taxon>
        <taxon>Pseudomonadota</taxon>
        <taxon>Gammaproteobacteria</taxon>
        <taxon>Pseudomonadales</taxon>
        <taxon>Pseudomonadaceae</taxon>
        <taxon>Pseudomonas</taxon>
    </lineage>
</organism>
<dbReference type="EMBL" id="JPQT01000041">
    <property type="protein sequence ID" value="KFE54959.1"/>
    <property type="molecule type" value="Genomic_DNA"/>
</dbReference>
<evidence type="ECO:0000313" key="2">
    <source>
        <dbReference type="EMBL" id="KFE54959.1"/>
    </source>
</evidence>
<keyword evidence="1" id="KW-1133">Transmembrane helix</keyword>
<dbReference type="PATRIC" id="fig|317.174.peg.555"/>
<evidence type="ECO:0000313" key="3">
    <source>
        <dbReference type="Proteomes" id="UP000028643"/>
    </source>
</evidence>
<dbReference type="InterPro" id="IPR049711">
    <property type="entry name" value="PA3371-like"/>
</dbReference>
<name>A0A085VHP6_PSESX</name>
<accession>A0A085VHP6</accession>
<keyword evidence="1" id="KW-0472">Membrane</keyword>
<dbReference type="RefSeq" id="WP_020290518.1">
    <property type="nucleotide sequence ID" value="NZ_JPQT01000041.1"/>
</dbReference>
<feature type="transmembrane region" description="Helical" evidence="1">
    <location>
        <begin position="31"/>
        <end position="51"/>
    </location>
</feature>
<gene>
    <name evidence="2" type="ORF">IV02_02735</name>
</gene>
<evidence type="ECO:0000256" key="1">
    <source>
        <dbReference type="SAM" id="Phobius"/>
    </source>
</evidence>
<reference evidence="2 3" key="1">
    <citation type="submission" date="2014-07" db="EMBL/GenBank/DDBJ databases">
        <title>Draft Genome Sequences of Environmental Pseudomonas syringae strains.</title>
        <authorList>
            <person name="Baltrus D.A."/>
            <person name="Berge O."/>
            <person name="Morris C."/>
        </authorList>
    </citation>
    <scope>NUCLEOTIDE SEQUENCE [LARGE SCALE GENOMIC DNA]</scope>
    <source>
        <strain evidence="2 3">CEB003</strain>
    </source>
</reference>
<proteinExistence type="predicted"/>
<dbReference type="NCBIfam" id="NF041882">
    <property type="entry name" value="PA3371_fam"/>
    <property type="match status" value="1"/>
</dbReference>
<dbReference type="AlphaFoldDB" id="A0A085VHP6"/>
<sequence length="61" mass="6675">MSKPAALFITLTLMLISIDLLLPANNDVLSYAARIAGGVSFCAFIVALMMGRRFKFDPVLR</sequence>
<dbReference type="Proteomes" id="UP000028643">
    <property type="component" value="Unassembled WGS sequence"/>
</dbReference>
<protein>
    <submittedName>
        <fullName evidence="2">Uncharacterized protein</fullName>
    </submittedName>
</protein>
<keyword evidence="1" id="KW-0812">Transmembrane</keyword>
<comment type="caution">
    <text evidence="2">The sequence shown here is derived from an EMBL/GenBank/DDBJ whole genome shotgun (WGS) entry which is preliminary data.</text>
</comment>